<reference evidence="2" key="1">
    <citation type="submission" date="2021-06" db="EMBL/GenBank/DDBJ databases">
        <authorList>
            <person name="Kallberg Y."/>
            <person name="Tangrot J."/>
            <person name="Rosling A."/>
        </authorList>
    </citation>
    <scope>NUCLEOTIDE SEQUENCE</scope>
    <source>
        <strain evidence="2">IA702</strain>
    </source>
</reference>
<keyword evidence="1" id="KW-0175">Coiled coil</keyword>
<protein>
    <submittedName>
        <fullName evidence="2">6006_t:CDS:1</fullName>
    </submittedName>
</protein>
<gene>
    <name evidence="2" type="ORF">POCULU_LOCUS969</name>
</gene>
<name>A0A9N8Z194_9GLOM</name>
<proteinExistence type="predicted"/>
<evidence type="ECO:0000256" key="1">
    <source>
        <dbReference type="SAM" id="Coils"/>
    </source>
</evidence>
<accession>A0A9N8Z194</accession>
<dbReference type="Proteomes" id="UP000789572">
    <property type="component" value="Unassembled WGS sequence"/>
</dbReference>
<feature type="coiled-coil region" evidence="1">
    <location>
        <begin position="208"/>
        <end position="345"/>
    </location>
</feature>
<organism evidence="2 3">
    <name type="scientific">Paraglomus occultum</name>
    <dbReference type="NCBI Taxonomy" id="144539"/>
    <lineage>
        <taxon>Eukaryota</taxon>
        <taxon>Fungi</taxon>
        <taxon>Fungi incertae sedis</taxon>
        <taxon>Mucoromycota</taxon>
        <taxon>Glomeromycotina</taxon>
        <taxon>Glomeromycetes</taxon>
        <taxon>Paraglomerales</taxon>
        <taxon>Paraglomeraceae</taxon>
        <taxon>Paraglomus</taxon>
    </lineage>
</organism>
<dbReference type="PANTHER" id="PTHR22091:SF1">
    <property type="entry name" value="COILED-COIL DOMAIN-CONTAINING PROTEIN 77"/>
    <property type="match status" value="1"/>
</dbReference>
<sequence length="392" mass="46784">MVDSYTEIHKLPLSEKLLCYYKERVEKSEDEYQRAIELINQCTVSFEDHHKLTWELNRISQELTDVRRTLSDVQSLYANERRNYIKVAAENDKLKIQESQDRRKIRYLLSITQSGDEGEKLTTKKARQRDSRDDEINFLKIRVKALEKQCEEQKQQYEGIIVDLQADKQTNAEATNRQREYDTRRIQELTTKTQNLEKFSSYKMILSLELLQARKDRKLEERRLKEEEARLLQEITDLKSMIVEERKEAAERAQMVEATMSKKYENVKNELRQQAGKYEEKLRSLKLEKEQVETSSRKTVELLQRKLDSLTANYKTLEKRRNYDLEEFTNEITMISQVMNGLERQMLKHAPIDEYATLDHDTDEKRAEVSNNIRELKDRVYSMSKRFADAIR</sequence>
<comment type="caution">
    <text evidence="2">The sequence shown here is derived from an EMBL/GenBank/DDBJ whole genome shotgun (WGS) entry which is preliminary data.</text>
</comment>
<evidence type="ECO:0000313" key="3">
    <source>
        <dbReference type="Proteomes" id="UP000789572"/>
    </source>
</evidence>
<dbReference type="PANTHER" id="PTHR22091">
    <property type="entry name" value="COILED-COIL DOMAIN-CONTAINING PROTEIN 77"/>
    <property type="match status" value="1"/>
</dbReference>
<feature type="coiled-coil region" evidence="1">
    <location>
        <begin position="129"/>
        <end position="167"/>
    </location>
</feature>
<dbReference type="InterPro" id="IPR037696">
    <property type="entry name" value="CCDC77"/>
</dbReference>
<dbReference type="OrthoDB" id="191169at2759"/>
<keyword evidence="3" id="KW-1185">Reference proteome</keyword>
<evidence type="ECO:0000313" key="2">
    <source>
        <dbReference type="EMBL" id="CAG8469527.1"/>
    </source>
</evidence>
<dbReference type="AlphaFoldDB" id="A0A9N8Z194"/>
<dbReference type="EMBL" id="CAJVPJ010000062">
    <property type="protein sequence ID" value="CAG8469527.1"/>
    <property type="molecule type" value="Genomic_DNA"/>
</dbReference>